<dbReference type="RefSeq" id="WP_380583096.1">
    <property type="nucleotide sequence ID" value="NZ_JBHSQJ010000049.1"/>
</dbReference>
<gene>
    <name evidence="2" type="ORF">ACFP3V_12810</name>
</gene>
<proteinExistence type="predicted"/>
<feature type="signal peptide" evidence="1">
    <location>
        <begin position="1"/>
        <end position="31"/>
    </location>
</feature>
<comment type="caution">
    <text evidence="2">The sequence shown here is derived from an EMBL/GenBank/DDBJ whole genome shotgun (WGS) entry which is preliminary data.</text>
</comment>
<feature type="chain" id="PRO_5045496626" evidence="1">
    <location>
        <begin position="32"/>
        <end position="653"/>
    </location>
</feature>
<dbReference type="InterPro" id="IPR015943">
    <property type="entry name" value="WD40/YVTN_repeat-like_dom_sf"/>
</dbReference>
<evidence type="ECO:0000256" key="1">
    <source>
        <dbReference type="SAM" id="SignalP"/>
    </source>
</evidence>
<dbReference type="EMBL" id="JBHSQJ010000049">
    <property type="protein sequence ID" value="MFC5908092.1"/>
    <property type="molecule type" value="Genomic_DNA"/>
</dbReference>
<sequence>MRIRSLSTATVLAVLAGSAALGFAATGTATAATPVTVTSPGGIAVDGALNRVFVGDSSTGTVVAGDWNGDQVGAVSGITGVTDLAVSTDGATVYAASPATHEVVSIDAATLAVKGRYAVATNKGPTYVAFAGGKLWFSYGDQWDANLGSVDPAADPGSAVALAQFPHTGPGLWNPALLDANPGAPGLLAVADSGLSTDSVGVVDVSGATPQLTAWKFGDYTIDNGVSDIDLLPGASQVLLDGTDRVAYANGTLTRAGSYPSGQRAAVSHDGLVAQVTGRQIAVYQPNGTVPLRTYAPKTTGLGDLAWAPDDSRLFALVGQGVKDSWWPSSYTLQALTGPTLSVPTLTVKAPGTAARAKQLTVTGRMTAAIPVPAGAALHVTRTDLLSPAGKALPSVTLKADGSFAFNDVPPSGGTVTYKVSYAGDARHAAVTASAEVGVSRTATALSLVPSGKVYAYGRRVIFTAHLGASYQNRTVEIWSDPYGADRPAVRVRVGRVDVHGNISVPLTLTRDTRVTAIYRGDSRSAPRSVAVTAYDQVAIGLSVSHYYRTGRIGSTNYYWFHKRSDAYLTTTMTYYKGRAQRLDVQVYSGGSWYSADPEFFALAPNGRSLVRLTAPGQAGFKVRVRAVYVDGASGDTVNSTTYGSWKYIYFSN</sequence>
<dbReference type="SUPFAM" id="SSF75011">
    <property type="entry name" value="3-carboxy-cis,cis-mucoante lactonizing enzyme"/>
    <property type="match status" value="1"/>
</dbReference>
<dbReference type="Gene3D" id="2.130.10.10">
    <property type="entry name" value="YVTN repeat-like/Quinoprotein amine dehydrogenase"/>
    <property type="match status" value="1"/>
</dbReference>
<evidence type="ECO:0000313" key="3">
    <source>
        <dbReference type="Proteomes" id="UP001596174"/>
    </source>
</evidence>
<accession>A0ABW1G3K4</accession>
<keyword evidence="3" id="KW-1185">Reference proteome</keyword>
<organism evidence="2 3">
    <name type="scientific">Streptacidiphilus monticola</name>
    <dbReference type="NCBI Taxonomy" id="2161674"/>
    <lineage>
        <taxon>Bacteria</taxon>
        <taxon>Bacillati</taxon>
        <taxon>Actinomycetota</taxon>
        <taxon>Actinomycetes</taxon>
        <taxon>Kitasatosporales</taxon>
        <taxon>Streptomycetaceae</taxon>
        <taxon>Streptacidiphilus</taxon>
    </lineage>
</organism>
<reference evidence="3" key="1">
    <citation type="journal article" date="2019" name="Int. J. Syst. Evol. Microbiol.">
        <title>The Global Catalogue of Microorganisms (GCM) 10K type strain sequencing project: providing services to taxonomists for standard genome sequencing and annotation.</title>
        <authorList>
            <consortium name="The Broad Institute Genomics Platform"/>
            <consortium name="The Broad Institute Genome Sequencing Center for Infectious Disease"/>
            <person name="Wu L."/>
            <person name="Ma J."/>
        </authorList>
    </citation>
    <scope>NUCLEOTIDE SEQUENCE [LARGE SCALE GENOMIC DNA]</scope>
    <source>
        <strain evidence="3">JCM 4816</strain>
    </source>
</reference>
<protein>
    <submittedName>
        <fullName evidence="2">YncE family protein</fullName>
    </submittedName>
</protein>
<keyword evidence="1" id="KW-0732">Signal</keyword>
<evidence type="ECO:0000313" key="2">
    <source>
        <dbReference type="EMBL" id="MFC5908092.1"/>
    </source>
</evidence>
<dbReference type="Proteomes" id="UP001596174">
    <property type="component" value="Unassembled WGS sequence"/>
</dbReference>
<name>A0ABW1G3K4_9ACTN</name>